<evidence type="ECO:0000313" key="2">
    <source>
        <dbReference type="Proteomes" id="UP000008022"/>
    </source>
</evidence>
<dbReference type="AlphaFoldDB" id="A0A0E0N195"/>
<keyword evidence="2" id="KW-1185">Reference proteome</keyword>
<dbReference type="HOGENOM" id="CLU_1799604_0_0_1"/>
<evidence type="ECO:0000313" key="1">
    <source>
        <dbReference type="EnsemblPlants" id="ORUFI01G30790.1"/>
    </source>
</evidence>
<sequence>MVTGEEDLFVSGTSIEGKKKLQLLDDDGRIGLELIPPSALASPMQRIWIPTRTPLIDTDWYKVVVCSLGLITKPSGNSVDSTACTLTSGASSSKSPVVLPGIAHFGASNAGFDIELTIRDLEFLHTSRHPLDAEITCPRDNRAT</sequence>
<organism evidence="1 2">
    <name type="scientific">Oryza rufipogon</name>
    <name type="common">Brownbeard rice</name>
    <name type="synonym">Asian wild rice</name>
    <dbReference type="NCBI Taxonomy" id="4529"/>
    <lineage>
        <taxon>Eukaryota</taxon>
        <taxon>Viridiplantae</taxon>
        <taxon>Streptophyta</taxon>
        <taxon>Embryophyta</taxon>
        <taxon>Tracheophyta</taxon>
        <taxon>Spermatophyta</taxon>
        <taxon>Magnoliopsida</taxon>
        <taxon>Liliopsida</taxon>
        <taxon>Poales</taxon>
        <taxon>Poaceae</taxon>
        <taxon>BOP clade</taxon>
        <taxon>Oryzoideae</taxon>
        <taxon>Oryzeae</taxon>
        <taxon>Oryzinae</taxon>
        <taxon>Oryza</taxon>
    </lineage>
</organism>
<name>A0A0E0N195_ORYRU</name>
<protein>
    <submittedName>
        <fullName evidence="1">Uncharacterized protein</fullName>
    </submittedName>
</protein>
<proteinExistence type="predicted"/>
<reference evidence="2" key="1">
    <citation type="submission" date="2013-06" db="EMBL/GenBank/DDBJ databases">
        <authorList>
            <person name="Zhao Q."/>
        </authorList>
    </citation>
    <scope>NUCLEOTIDE SEQUENCE</scope>
    <source>
        <strain evidence="2">cv. W1943</strain>
    </source>
</reference>
<dbReference type="Gramene" id="ORUFI01G30790.1">
    <property type="protein sequence ID" value="ORUFI01G30790.1"/>
    <property type="gene ID" value="ORUFI01G30790"/>
</dbReference>
<reference evidence="1" key="2">
    <citation type="submission" date="2015-06" db="UniProtKB">
        <authorList>
            <consortium name="EnsemblPlants"/>
        </authorList>
    </citation>
    <scope>IDENTIFICATION</scope>
</reference>
<accession>A0A0E0N195</accession>
<dbReference type="Proteomes" id="UP000008022">
    <property type="component" value="Unassembled WGS sequence"/>
</dbReference>
<dbReference type="EnsemblPlants" id="ORUFI01G30790.1">
    <property type="protein sequence ID" value="ORUFI01G30790.1"/>
    <property type="gene ID" value="ORUFI01G30790"/>
</dbReference>